<evidence type="ECO:0000313" key="2">
    <source>
        <dbReference type="EMBL" id="MDO7874648.1"/>
    </source>
</evidence>
<organism evidence="2 3">
    <name type="scientific">Hymenobacter aranciens</name>
    <dbReference type="NCBI Taxonomy" id="3063996"/>
    <lineage>
        <taxon>Bacteria</taxon>
        <taxon>Pseudomonadati</taxon>
        <taxon>Bacteroidota</taxon>
        <taxon>Cytophagia</taxon>
        <taxon>Cytophagales</taxon>
        <taxon>Hymenobacteraceae</taxon>
        <taxon>Hymenobacter</taxon>
    </lineage>
</organism>
<keyword evidence="3" id="KW-1185">Reference proteome</keyword>
<name>A0ABT9BDQ7_9BACT</name>
<reference evidence="2" key="1">
    <citation type="submission" date="2023-07" db="EMBL/GenBank/DDBJ databases">
        <authorList>
            <person name="Kim M.K."/>
        </authorList>
    </citation>
    <scope>NUCLEOTIDE SEQUENCE</scope>
    <source>
        <strain evidence="2">ASUV-10-1</strain>
    </source>
</reference>
<comment type="caution">
    <text evidence="2">The sequence shown here is derived from an EMBL/GenBank/DDBJ whole genome shotgun (WGS) entry which is preliminary data.</text>
</comment>
<dbReference type="EMBL" id="JAUQSY010000004">
    <property type="protein sequence ID" value="MDO7874648.1"/>
    <property type="molecule type" value="Genomic_DNA"/>
</dbReference>
<sequence length="347" mass="38080">MATSSTPTGLPDIYTPSAQLLTLIGLGNRALFSRKEDPLPQALHALTEYDMAAVDRVSAVKDSAGLYALLETEPETFTDHLLLGQLVYASPLGPCIAAMLAPDGSADEATLAQRRAELPAYVLHHAEWNSNLFENYLLSRHYEADRAEVQQERAELKKALEAAFAEWQHSLGALGMPAPPPVMPLAGTGWSLHPMQIQLDMLVVATTVLRALPALSSHPFAQAVQRLPDFNSQRLEELTDYLKAAEAEERLRLTRAQGLLLYVAAHLVMMLFVHDVLDAGGLDDFLLQEHRLTDDIEDLPEKISDMREAAAIMLSGYIEVVRENEGDAADFQALEARLQPVLALASQ</sequence>
<proteinExistence type="predicted"/>
<evidence type="ECO:0008006" key="4">
    <source>
        <dbReference type="Google" id="ProtNLM"/>
    </source>
</evidence>
<evidence type="ECO:0000256" key="1">
    <source>
        <dbReference type="SAM" id="Coils"/>
    </source>
</evidence>
<gene>
    <name evidence="2" type="ORF">Q5H93_07880</name>
</gene>
<dbReference type="Proteomes" id="UP001176429">
    <property type="component" value="Unassembled WGS sequence"/>
</dbReference>
<dbReference type="RefSeq" id="WP_305005960.1">
    <property type="nucleotide sequence ID" value="NZ_JAUQSY010000004.1"/>
</dbReference>
<keyword evidence="1" id="KW-0175">Coiled coil</keyword>
<accession>A0ABT9BDQ7</accession>
<feature type="coiled-coil region" evidence="1">
    <location>
        <begin position="139"/>
        <end position="166"/>
    </location>
</feature>
<evidence type="ECO:0000313" key="3">
    <source>
        <dbReference type="Proteomes" id="UP001176429"/>
    </source>
</evidence>
<protein>
    <recommendedName>
        <fullName evidence="4">DUF1186 domain-containing protein</fullName>
    </recommendedName>
</protein>